<reference evidence="3 4" key="1">
    <citation type="submission" date="2017-09" db="EMBL/GenBank/DDBJ databases">
        <title>Bacterial strain isolated from the female urinary microbiota.</title>
        <authorList>
            <person name="Thomas-White K."/>
            <person name="Kumar N."/>
            <person name="Forster S."/>
            <person name="Putonti C."/>
            <person name="Lawley T."/>
            <person name="Wolfe A.J."/>
        </authorList>
    </citation>
    <scope>NUCLEOTIDE SEQUENCE [LARGE SCALE GENOMIC DNA]</scope>
    <source>
        <strain evidence="3 4">UMB0204</strain>
    </source>
</reference>
<dbReference type="InterPro" id="IPR011990">
    <property type="entry name" value="TPR-like_helical_dom_sf"/>
</dbReference>
<dbReference type="Proteomes" id="UP000235658">
    <property type="component" value="Unassembled WGS sequence"/>
</dbReference>
<dbReference type="InterPro" id="IPR010982">
    <property type="entry name" value="Lambda_DNA-bd_dom_sf"/>
</dbReference>
<evidence type="ECO:0000313" key="3">
    <source>
        <dbReference type="EMBL" id="PMC80735.1"/>
    </source>
</evidence>
<feature type="domain" description="HTH cro/C1-type" evidence="2">
    <location>
        <begin position="17"/>
        <end position="71"/>
    </location>
</feature>
<dbReference type="SMART" id="SM00530">
    <property type="entry name" value="HTH_XRE"/>
    <property type="match status" value="1"/>
</dbReference>
<sequence>MKRGIILQYCCHIGKKLRKLREEKNITRKELAEKTYISEETIRRIEKEDNDPRISTLYSLCENLDVDLQLLLNENKKNCDRLIEIRKKVRILIYYGFIDNSDFLLNDINNRLIAEEVHINEIQASKHYYKGVAELIKGLDFNLSHKEFITALLYVHPDFNMDKFKEIKYSEFSLKILLGLAISKLRLGEIELFGLIIRYIFDNIDKSNDIYYIYTFYLALYYYRKEDLLKPLAYVI</sequence>
<dbReference type="PANTHER" id="PTHR46797">
    <property type="entry name" value="HTH-TYPE TRANSCRIPTIONAL REGULATOR"/>
    <property type="match status" value="1"/>
</dbReference>
<dbReference type="AlphaFoldDB" id="A0A2N6UGR0"/>
<dbReference type="PANTHER" id="PTHR46797:SF1">
    <property type="entry name" value="METHYLPHOSPHONATE SYNTHASE"/>
    <property type="match status" value="1"/>
</dbReference>
<keyword evidence="1" id="KW-0238">DNA-binding</keyword>
<evidence type="ECO:0000256" key="1">
    <source>
        <dbReference type="ARBA" id="ARBA00023125"/>
    </source>
</evidence>
<accession>A0A2N6UGR0</accession>
<dbReference type="Pfam" id="PF01381">
    <property type="entry name" value="HTH_3"/>
    <property type="match status" value="1"/>
</dbReference>
<dbReference type="GO" id="GO:0003700">
    <property type="term" value="F:DNA-binding transcription factor activity"/>
    <property type="evidence" value="ECO:0007669"/>
    <property type="project" value="TreeGrafter"/>
</dbReference>
<dbReference type="SUPFAM" id="SSF47413">
    <property type="entry name" value="lambda repressor-like DNA-binding domains"/>
    <property type="match status" value="1"/>
</dbReference>
<dbReference type="EMBL" id="PNHP01000008">
    <property type="protein sequence ID" value="PMC80735.1"/>
    <property type="molecule type" value="Genomic_DNA"/>
</dbReference>
<protein>
    <recommendedName>
        <fullName evidence="2">HTH cro/C1-type domain-containing protein</fullName>
    </recommendedName>
</protein>
<dbReference type="GO" id="GO:0005829">
    <property type="term" value="C:cytosol"/>
    <property type="evidence" value="ECO:0007669"/>
    <property type="project" value="TreeGrafter"/>
</dbReference>
<dbReference type="InterPro" id="IPR001387">
    <property type="entry name" value="Cro/C1-type_HTH"/>
</dbReference>
<dbReference type="PROSITE" id="PS50943">
    <property type="entry name" value="HTH_CROC1"/>
    <property type="match status" value="1"/>
</dbReference>
<evidence type="ECO:0000259" key="2">
    <source>
        <dbReference type="PROSITE" id="PS50943"/>
    </source>
</evidence>
<proteinExistence type="predicted"/>
<dbReference type="GO" id="GO:0003677">
    <property type="term" value="F:DNA binding"/>
    <property type="evidence" value="ECO:0007669"/>
    <property type="project" value="UniProtKB-KW"/>
</dbReference>
<dbReference type="CDD" id="cd00093">
    <property type="entry name" value="HTH_XRE"/>
    <property type="match status" value="1"/>
</dbReference>
<evidence type="ECO:0000313" key="4">
    <source>
        <dbReference type="Proteomes" id="UP000235658"/>
    </source>
</evidence>
<dbReference type="Gene3D" id="1.25.40.10">
    <property type="entry name" value="Tetratricopeptide repeat domain"/>
    <property type="match status" value="1"/>
</dbReference>
<dbReference type="InterPro" id="IPR050807">
    <property type="entry name" value="TransReg_Diox_bact_type"/>
</dbReference>
<gene>
    <name evidence="3" type="ORF">CJ192_08910</name>
</gene>
<comment type="caution">
    <text evidence="3">The sequence shown here is derived from an EMBL/GenBank/DDBJ whole genome shotgun (WGS) entry which is preliminary data.</text>
</comment>
<organism evidence="3 4">
    <name type="scientific">Anaerococcus hydrogenalis</name>
    <dbReference type="NCBI Taxonomy" id="33029"/>
    <lineage>
        <taxon>Bacteria</taxon>
        <taxon>Bacillati</taxon>
        <taxon>Bacillota</taxon>
        <taxon>Tissierellia</taxon>
        <taxon>Tissierellales</taxon>
        <taxon>Peptoniphilaceae</taxon>
        <taxon>Anaerococcus</taxon>
    </lineage>
</organism>
<name>A0A2N6UGR0_9FIRM</name>